<protein>
    <submittedName>
        <fullName evidence="2">Uncharacterized protein</fullName>
    </submittedName>
</protein>
<accession>A0A914Q2E4</accession>
<sequence>MDESDKPATGYRDLWKEYLGVMEKTKKPPKLFNKFKWEDILAHLRLISHDMIDFEQFEEVAQVYCSMADIYAKLENPLNQRKYYLKAARTYYQLLKNRFEIRYSTHTDFGDSMEECFLKVIDLSINMNLIHFSGIIFAEMANCFISVQNYETAHRYFLKGARILQSDFFDEISIMKQMISNSSHFSDMNEPLSDIFSLWQPFCKKFPHKETEEGPNAPEKSEEKLREAMKSFEIDFILISLKRFLKHDELGKTILPDYDGNFRTNLRTSVLNKREFEEISKFIAAVKERNHFDAGAIYITELMVDIDELGRGLIKEILNMIEQRPIIGQPLKDIIEEEGLSGRERMRKMFEFHALNYREKAPRPEFAE</sequence>
<keyword evidence="1" id="KW-1185">Reference proteome</keyword>
<organism evidence="1 2">
    <name type="scientific">Panagrolaimus davidi</name>
    <dbReference type="NCBI Taxonomy" id="227884"/>
    <lineage>
        <taxon>Eukaryota</taxon>
        <taxon>Metazoa</taxon>
        <taxon>Ecdysozoa</taxon>
        <taxon>Nematoda</taxon>
        <taxon>Chromadorea</taxon>
        <taxon>Rhabditida</taxon>
        <taxon>Tylenchina</taxon>
        <taxon>Panagrolaimomorpha</taxon>
        <taxon>Panagrolaimoidea</taxon>
        <taxon>Panagrolaimidae</taxon>
        <taxon>Panagrolaimus</taxon>
    </lineage>
</organism>
<dbReference type="WBParaSite" id="PDA_v2.g21298.t1">
    <property type="protein sequence ID" value="PDA_v2.g21298.t1"/>
    <property type="gene ID" value="PDA_v2.g21298"/>
</dbReference>
<reference evidence="2" key="1">
    <citation type="submission" date="2022-11" db="UniProtKB">
        <authorList>
            <consortium name="WormBaseParasite"/>
        </authorList>
    </citation>
    <scope>IDENTIFICATION</scope>
</reference>
<proteinExistence type="predicted"/>
<dbReference type="Gene3D" id="1.25.40.10">
    <property type="entry name" value="Tetratricopeptide repeat domain"/>
    <property type="match status" value="1"/>
</dbReference>
<dbReference type="Proteomes" id="UP000887578">
    <property type="component" value="Unplaced"/>
</dbReference>
<dbReference type="InterPro" id="IPR011990">
    <property type="entry name" value="TPR-like_helical_dom_sf"/>
</dbReference>
<dbReference type="SUPFAM" id="SSF48452">
    <property type="entry name" value="TPR-like"/>
    <property type="match status" value="1"/>
</dbReference>
<name>A0A914Q2E4_9BILA</name>
<dbReference type="AlphaFoldDB" id="A0A914Q2E4"/>
<evidence type="ECO:0000313" key="2">
    <source>
        <dbReference type="WBParaSite" id="PDA_v2.g21298.t1"/>
    </source>
</evidence>
<evidence type="ECO:0000313" key="1">
    <source>
        <dbReference type="Proteomes" id="UP000887578"/>
    </source>
</evidence>